<dbReference type="EMBL" id="QPKB01000002">
    <property type="protein sequence ID" value="RWR77509.1"/>
    <property type="molecule type" value="Genomic_DNA"/>
</dbReference>
<feature type="compositionally biased region" description="Polar residues" evidence="2">
    <location>
        <begin position="565"/>
        <end position="575"/>
    </location>
</feature>
<feature type="coiled-coil region" evidence="1">
    <location>
        <begin position="490"/>
        <end position="517"/>
    </location>
</feature>
<dbReference type="STRING" id="337451.A0A3S3MYV3"/>
<sequence length="575" mass="65735">MSTMGMSLKRRLQSRKEEKNEEIRKAKEELDSLSNQLDSANSALTELQKELQSEKQLTQDLRAQIDHLQGVIAQAGEDKKALGAEVGRKQDATDILQQRINQLNLEIKDKEISIKNLNLSLAGKESECKNLTSIHNQTREDLAQANSTVEGLKEEVRKLRKELELKKSSEEDLNTRLKLLVTERDEINKKVHDLHEEYNDLKSASAKRAASDAELLSNKDHELNQFKEKMEIALNEASSNQTRNQSLIAELTRERDSLRTMLDEEANTVKKLRGELQITQETLGASKLEAADLLKQLNQSKRSCEELKSEVSRIQVESGEVQKSLNQNLDEMKLSLKLRSDELVSVKEAQMKAKEELLVMTDELKNVIQARENLKKELLEVNKKAETTAHDLKEEREVVVSLKKKLEEVSKQILEDKYSRRKLERDLEDATKTLDEMNSKALTLSRELEIANSKSSSLEAEKYLLSKSLAEEKNAATEVQMNLKEIHNFFTKLCEEVEKLEERSTRLEEELASTKAALRSRRVRNLNRSTVNEPHQQNGREAQDGTPVVMKRIGRRRRRRGGPTSEASQRDSVQV</sequence>
<evidence type="ECO:0000313" key="4">
    <source>
        <dbReference type="Proteomes" id="UP000283530"/>
    </source>
</evidence>
<accession>A0A3S3MYV3</accession>
<feature type="coiled-coil region" evidence="1">
    <location>
        <begin position="93"/>
        <end position="317"/>
    </location>
</feature>
<dbReference type="Gene3D" id="1.10.287.1490">
    <property type="match status" value="1"/>
</dbReference>
<feature type="compositionally biased region" description="Basic residues" evidence="2">
    <location>
        <begin position="552"/>
        <end position="561"/>
    </location>
</feature>
<keyword evidence="4" id="KW-1185">Reference proteome</keyword>
<evidence type="ECO:0000256" key="2">
    <source>
        <dbReference type="SAM" id="MobiDB-lite"/>
    </source>
</evidence>
<organism evidence="3 4">
    <name type="scientific">Cinnamomum micranthum f. kanehirae</name>
    <dbReference type="NCBI Taxonomy" id="337451"/>
    <lineage>
        <taxon>Eukaryota</taxon>
        <taxon>Viridiplantae</taxon>
        <taxon>Streptophyta</taxon>
        <taxon>Embryophyta</taxon>
        <taxon>Tracheophyta</taxon>
        <taxon>Spermatophyta</taxon>
        <taxon>Magnoliopsida</taxon>
        <taxon>Magnoliidae</taxon>
        <taxon>Laurales</taxon>
        <taxon>Lauraceae</taxon>
        <taxon>Cinnamomum</taxon>
    </lineage>
</organism>
<evidence type="ECO:0000313" key="3">
    <source>
        <dbReference type="EMBL" id="RWR77509.1"/>
    </source>
</evidence>
<reference evidence="3 4" key="1">
    <citation type="journal article" date="2019" name="Nat. Plants">
        <title>Stout camphor tree genome fills gaps in understanding of flowering plant genome evolution.</title>
        <authorList>
            <person name="Chaw S.M."/>
            <person name="Liu Y.C."/>
            <person name="Wu Y.W."/>
            <person name="Wang H.Y."/>
            <person name="Lin C.I."/>
            <person name="Wu C.S."/>
            <person name="Ke H.M."/>
            <person name="Chang L.Y."/>
            <person name="Hsu C.Y."/>
            <person name="Yang H.T."/>
            <person name="Sudianto E."/>
            <person name="Hsu M.H."/>
            <person name="Wu K.P."/>
            <person name="Wang L.N."/>
            <person name="Leebens-Mack J.H."/>
            <person name="Tsai I.J."/>
        </authorList>
    </citation>
    <scope>NUCLEOTIDE SEQUENCE [LARGE SCALE GENOMIC DNA]</scope>
    <source>
        <strain evidence="4">cv. Chaw 1501</strain>
        <tissue evidence="3">Young leaves</tissue>
    </source>
</reference>
<dbReference type="SUPFAM" id="SSF57997">
    <property type="entry name" value="Tropomyosin"/>
    <property type="match status" value="1"/>
</dbReference>
<gene>
    <name evidence="3" type="ORF">CKAN_00599900</name>
</gene>
<dbReference type="OrthoDB" id="10255522at2759"/>
<dbReference type="Proteomes" id="UP000283530">
    <property type="component" value="Unassembled WGS sequence"/>
</dbReference>
<feature type="coiled-coil region" evidence="1">
    <location>
        <begin position="357"/>
        <end position="454"/>
    </location>
</feature>
<proteinExistence type="predicted"/>
<evidence type="ECO:0000256" key="1">
    <source>
        <dbReference type="SAM" id="Coils"/>
    </source>
</evidence>
<protein>
    <submittedName>
        <fullName evidence="3">MAR-binding filament-like protein 1-1</fullName>
    </submittedName>
</protein>
<feature type="region of interest" description="Disordered" evidence="2">
    <location>
        <begin position="1"/>
        <end position="35"/>
    </location>
</feature>
<name>A0A3S3MYV3_9MAGN</name>
<feature type="region of interest" description="Disordered" evidence="2">
    <location>
        <begin position="522"/>
        <end position="575"/>
    </location>
</feature>
<comment type="caution">
    <text evidence="3">The sequence shown here is derived from an EMBL/GenBank/DDBJ whole genome shotgun (WGS) entry which is preliminary data.</text>
</comment>
<dbReference type="AlphaFoldDB" id="A0A3S3MYV3"/>
<keyword evidence="1" id="KW-0175">Coiled coil</keyword>
<feature type="compositionally biased region" description="Basic and acidic residues" evidence="2">
    <location>
        <begin position="14"/>
        <end position="30"/>
    </location>
</feature>